<feature type="signal peptide" evidence="1">
    <location>
        <begin position="1"/>
        <end position="27"/>
    </location>
</feature>
<organism evidence="2 3">
    <name type="scientific">Roseivivax marinus</name>
    <dbReference type="NCBI Taxonomy" id="1379903"/>
    <lineage>
        <taxon>Bacteria</taxon>
        <taxon>Pseudomonadati</taxon>
        <taxon>Pseudomonadota</taxon>
        <taxon>Alphaproteobacteria</taxon>
        <taxon>Rhodobacterales</taxon>
        <taxon>Roseobacteraceae</taxon>
        <taxon>Roseivivax</taxon>
    </lineage>
</organism>
<dbReference type="AlphaFoldDB" id="W4HEB0"/>
<evidence type="ECO:0000256" key="1">
    <source>
        <dbReference type="SAM" id="SignalP"/>
    </source>
</evidence>
<dbReference type="eggNOG" id="ENOG50319IW">
    <property type="taxonomic scope" value="Bacteria"/>
</dbReference>
<accession>W4HEB0</accession>
<dbReference type="PATRIC" id="fig|1317118.6.peg.3868"/>
<dbReference type="Proteomes" id="UP000019063">
    <property type="component" value="Unassembled WGS sequence"/>
</dbReference>
<evidence type="ECO:0000313" key="3">
    <source>
        <dbReference type="Proteomes" id="UP000019063"/>
    </source>
</evidence>
<keyword evidence="1" id="KW-0732">Signal</keyword>
<protein>
    <submittedName>
        <fullName evidence="2">Uncharacterized protein</fullName>
    </submittedName>
</protein>
<keyword evidence="3" id="KW-1185">Reference proteome</keyword>
<dbReference type="OrthoDB" id="7304934at2"/>
<sequence length="143" mass="16082">MTQLRRLATSLWLAFAAALVALAPAAAQQSQGALTASEFEAYVTGKTLYFGQDGTAYGVERYLEDRRVQWSFLDGECKDGRWFEDRGQICFVYEDNPVPQCWSFYRAESGLRAVFENDPQATTLYEAQQDEEPMICQGPDLGV</sequence>
<name>W4HEB0_9RHOB</name>
<dbReference type="EMBL" id="AQQW01000016">
    <property type="protein sequence ID" value="ETW11112.1"/>
    <property type="molecule type" value="Genomic_DNA"/>
</dbReference>
<reference evidence="2 3" key="1">
    <citation type="journal article" date="2014" name="Antonie Van Leeuwenhoek">
        <title>Roseivivax atlanticus sp. nov., isolated from surface seawater of the Atlantic Ocean.</title>
        <authorList>
            <person name="Li G."/>
            <person name="Lai Q."/>
            <person name="Liu X."/>
            <person name="Sun F."/>
            <person name="Shao Z."/>
        </authorList>
    </citation>
    <scope>NUCLEOTIDE SEQUENCE [LARGE SCALE GENOMIC DNA]</scope>
    <source>
        <strain evidence="2 3">22II-s10s</strain>
    </source>
</reference>
<gene>
    <name evidence="2" type="ORF">ATO8_18874</name>
</gene>
<dbReference type="STRING" id="1379903.ATO8_18874"/>
<comment type="caution">
    <text evidence="2">The sequence shown here is derived from an EMBL/GenBank/DDBJ whole genome shotgun (WGS) entry which is preliminary data.</text>
</comment>
<feature type="chain" id="PRO_5004843016" evidence="1">
    <location>
        <begin position="28"/>
        <end position="143"/>
    </location>
</feature>
<proteinExistence type="predicted"/>
<dbReference type="RefSeq" id="WP_051487917.1">
    <property type="nucleotide sequence ID" value="NZ_AQQW01000016.1"/>
</dbReference>
<evidence type="ECO:0000313" key="2">
    <source>
        <dbReference type="EMBL" id="ETW11112.1"/>
    </source>
</evidence>